<dbReference type="PROSITE" id="PS00027">
    <property type="entry name" value="HOMEOBOX_1"/>
    <property type="match status" value="1"/>
</dbReference>
<feature type="region of interest" description="Disordered" evidence="7">
    <location>
        <begin position="273"/>
        <end position="328"/>
    </location>
</feature>
<feature type="compositionally biased region" description="Gly residues" evidence="7">
    <location>
        <begin position="379"/>
        <end position="388"/>
    </location>
</feature>
<dbReference type="InterPro" id="IPR017970">
    <property type="entry name" value="Homeobox_CS"/>
</dbReference>
<dbReference type="SUPFAM" id="SSF46689">
    <property type="entry name" value="Homeodomain-like"/>
    <property type="match status" value="1"/>
</dbReference>
<dbReference type="GO" id="GO:0000981">
    <property type="term" value="F:DNA-binding transcription factor activity, RNA polymerase II-specific"/>
    <property type="evidence" value="ECO:0007669"/>
    <property type="project" value="InterPro"/>
</dbReference>
<name>A0AAN9G5I8_9CAEN</name>
<dbReference type="GO" id="GO:0003677">
    <property type="term" value="F:DNA binding"/>
    <property type="evidence" value="ECO:0007669"/>
    <property type="project" value="UniProtKB-UniRule"/>
</dbReference>
<dbReference type="Gene3D" id="1.10.10.60">
    <property type="entry name" value="Homeodomain-like"/>
    <property type="match status" value="1"/>
</dbReference>
<dbReference type="CDD" id="cd00086">
    <property type="entry name" value="homeodomain"/>
    <property type="match status" value="1"/>
</dbReference>
<feature type="compositionally biased region" description="Basic and acidic residues" evidence="7">
    <location>
        <begin position="195"/>
        <end position="209"/>
    </location>
</feature>
<evidence type="ECO:0000256" key="5">
    <source>
        <dbReference type="PROSITE-ProRule" id="PRU00108"/>
    </source>
</evidence>
<evidence type="ECO:0000256" key="1">
    <source>
        <dbReference type="ARBA" id="ARBA00004123"/>
    </source>
</evidence>
<dbReference type="InterPro" id="IPR001356">
    <property type="entry name" value="HD"/>
</dbReference>
<feature type="compositionally biased region" description="Basic and acidic residues" evidence="7">
    <location>
        <begin position="116"/>
        <end position="157"/>
    </location>
</feature>
<feature type="compositionally biased region" description="Acidic residues" evidence="7">
    <location>
        <begin position="23"/>
        <end position="33"/>
    </location>
</feature>
<gene>
    <name evidence="9" type="ORF">V1264_006892</name>
</gene>
<keyword evidence="4 5" id="KW-0539">Nucleus</keyword>
<keyword evidence="3 5" id="KW-0371">Homeobox</keyword>
<feature type="compositionally biased region" description="Acidic residues" evidence="7">
    <location>
        <begin position="405"/>
        <end position="428"/>
    </location>
</feature>
<feature type="compositionally biased region" description="Low complexity" evidence="7">
    <location>
        <begin position="436"/>
        <end position="449"/>
    </location>
</feature>
<evidence type="ECO:0000256" key="3">
    <source>
        <dbReference type="ARBA" id="ARBA00023155"/>
    </source>
</evidence>
<evidence type="ECO:0000256" key="6">
    <source>
        <dbReference type="RuleBase" id="RU000682"/>
    </source>
</evidence>
<evidence type="ECO:0000313" key="10">
    <source>
        <dbReference type="Proteomes" id="UP001374579"/>
    </source>
</evidence>
<sequence length="595" mass="65613">MDSHVPAKESPETDDELVHVDTDSDVGDNDVIADETTPASTEVEKCTCPDDGKTACDDKTCARNHTKHPKLESSSSSKHESDKRKQGRSGVESEDGESLESRKLSPHNSHSQSSKDNSRTEETSESERVRHREEPSEACHRSDGERQSPVNEGERRNGITKNQAQSLSQALSYSHPHPLTKHSPDSLPHNLSVDRGGHRESQRNSETAHRKLHTTSPVMLSSDCYPTHAFSRRDLHPQGFAQYVSQAQRDFSQRSSHYLPPAPALLPENLSQRASAPRGEQRVPDHHPYFPGVGGFPLQPSKADDLRETQGNTHKGSTREGMSQPVHRPSFMISDILGERQPSKEPSREPLGYPGRGPGLPYLPGMRYAPLRLVSGDGGVGGGGGGGQREPHGWEDAASCSQSPMDDDQGSDIDIDKVQDDDDDDDSDLESRRSSGLDGSTSGPVSSSSLKCKKPRKARTAFTDHQLSCLEKSFERQKYLSVQDRMELANKLSLTDTQVKTWYQNRRTKWKRQTAVGLELLAEAGNYAAVQRMLQTNPYWASYHPHMASIISGVDSVYYRSMAAAAATMPAVGRPMPRVYMPPMPQNVSPLPPPH</sequence>
<dbReference type="EMBL" id="JBAMIC010000018">
    <property type="protein sequence ID" value="KAK7095494.1"/>
    <property type="molecule type" value="Genomic_DNA"/>
</dbReference>
<feature type="compositionally biased region" description="Low complexity" evidence="7">
    <location>
        <begin position="349"/>
        <end position="358"/>
    </location>
</feature>
<dbReference type="PANTHER" id="PTHR24333:SF5">
    <property type="entry name" value="VENT HOMEOBOX"/>
    <property type="match status" value="1"/>
</dbReference>
<evidence type="ECO:0000259" key="8">
    <source>
        <dbReference type="PROSITE" id="PS50071"/>
    </source>
</evidence>
<feature type="compositionally biased region" description="Polar residues" evidence="7">
    <location>
        <begin position="106"/>
        <end position="115"/>
    </location>
</feature>
<evidence type="ECO:0000256" key="2">
    <source>
        <dbReference type="ARBA" id="ARBA00023125"/>
    </source>
</evidence>
<dbReference type="AlphaFoldDB" id="A0AAN9G5I8"/>
<proteinExistence type="predicted"/>
<keyword evidence="2 5" id="KW-0238">DNA-binding</keyword>
<comment type="subcellular location">
    <subcellularLocation>
        <location evidence="1 5 6">Nucleus</location>
    </subcellularLocation>
</comment>
<comment type="caution">
    <text evidence="9">The sequence shown here is derived from an EMBL/GenBank/DDBJ whole genome shotgun (WGS) entry which is preliminary data.</text>
</comment>
<evidence type="ECO:0000256" key="4">
    <source>
        <dbReference type="ARBA" id="ARBA00023242"/>
    </source>
</evidence>
<evidence type="ECO:0000313" key="9">
    <source>
        <dbReference type="EMBL" id="KAK7095494.1"/>
    </source>
</evidence>
<feature type="domain" description="Homeobox" evidence="8">
    <location>
        <begin position="453"/>
        <end position="513"/>
    </location>
</feature>
<feature type="compositionally biased region" description="Basic and acidic residues" evidence="7">
    <location>
        <begin position="279"/>
        <end position="288"/>
    </location>
</feature>
<dbReference type="GO" id="GO:0005634">
    <property type="term" value="C:nucleus"/>
    <property type="evidence" value="ECO:0007669"/>
    <property type="project" value="UniProtKB-SubCell"/>
</dbReference>
<dbReference type="InterPro" id="IPR009057">
    <property type="entry name" value="Homeodomain-like_sf"/>
</dbReference>
<dbReference type="Pfam" id="PF00046">
    <property type="entry name" value="Homeodomain"/>
    <property type="match status" value="1"/>
</dbReference>
<dbReference type="SMART" id="SM00389">
    <property type="entry name" value="HOX"/>
    <property type="match status" value="1"/>
</dbReference>
<dbReference type="PANTHER" id="PTHR24333">
    <property type="entry name" value="HOMEO BOX HB9 LIKE A-RELATED"/>
    <property type="match status" value="1"/>
</dbReference>
<protein>
    <recommendedName>
        <fullName evidence="8">Homeobox domain-containing protein</fullName>
    </recommendedName>
</protein>
<dbReference type="PRINTS" id="PR00024">
    <property type="entry name" value="HOMEOBOX"/>
</dbReference>
<feature type="region of interest" description="Disordered" evidence="7">
    <location>
        <begin position="339"/>
        <end position="358"/>
    </location>
</feature>
<organism evidence="9 10">
    <name type="scientific">Littorina saxatilis</name>
    <dbReference type="NCBI Taxonomy" id="31220"/>
    <lineage>
        <taxon>Eukaryota</taxon>
        <taxon>Metazoa</taxon>
        <taxon>Spiralia</taxon>
        <taxon>Lophotrochozoa</taxon>
        <taxon>Mollusca</taxon>
        <taxon>Gastropoda</taxon>
        <taxon>Caenogastropoda</taxon>
        <taxon>Littorinimorpha</taxon>
        <taxon>Littorinoidea</taxon>
        <taxon>Littorinidae</taxon>
        <taxon>Littorina</taxon>
    </lineage>
</organism>
<dbReference type="Proteomes" id="UP001374579">
    <property type="component" value="Unassembled WGS sequence"/>
</dbReference>
<feature type="compositionally biased region" description="Basic and acidic residues" evidence="7">
    <location>
        <begin position="42"/>
        <end position="61"/>
    </location>
</feature>
<feature type="region of interest" description="Disordered" evidence="7">
    <location>
        <begin position="1"/>
        <end position="220"/>
    </location>
</feature>
<keyword evidence="10" id="KW-1185">Reference proteome</keyword>
<dbReference type="PROSITE" id="PS50071">
    <property type="entry name" value="HOMEOBOX_2"/>
    <property type="match status" value="1"/>
</dbReference>
<dbReference type="InterPro" id="IPR050848">
    <property type="entry name" value="Homeobox_TF"/>
</dbReference>
<dbReference type="InterPro" id="IPR020479">
    <property type="entry name" value="HD_metazoa"/>
</dbReference>
<evidence type="ECO:0000256" key="7">
    <source>
        <dbReference type="SAM" id="MobiDB-lite"/>
    </source>
</evidence>
<feature type="compositionally biased region" description="Low complexity" evidence="7">
    <location>
        <begin position="163"/>
        <end position="172"/>
    </location>
</feature>
<feature type="DNA-binding region" description="Homeobox" evidence="5">
    <location>
        <begin position="455"/>
        <end position="514"/>
    </location>
</feature>
<feature type="compositionally biased region" description="Basic and acidic residues" evidence="7">
    <location>
        <begin position="339"/>
        <end position="348"/>
    </location>
</feature>
<reference evidence="9 10" key="1">
    <citation type="submission" date="2024-02" db="EMBL/GenBank/DDBJ databases">
        <title>Chromosome-scale genome assembly of the rough periwinkle Littorina saxatilis.</title>
        <authorList>
            <person name="De Jode A."/>
            <person name="Faria R."/>
            <person name="Formenti G."/>
            <person name="Sims Y."/>
            <person name="Smith T.P."/>
            <person name="Tracey A."/>
            <person name="Wood J.M.D."/>
            <person name="Zagrodzka Z.B."/>
            <person name="Johannesson K."/>
            <person name="Butlin R.K."/>
            <person name="Leder E.H."/>
        </authorList>
    </citation>
    <scope>NUCLEOTIDE SEQUENCE [LARGE SCALE GENOMIC DNA]</scope>
    <source>
        <strain evidence="9">Snail1</strain>
        <tissue evidence="9">Muscle</tissue>
    </source>
</reference>
<feature type="region of interest" description="Disordered" evidence="7">
    <location>
        <begin position="379"/>
        <end position="457"/>
    </location>
</feature>
<feature type="compositionally biased region" description="Basic and acidic residues" evidence="7">
    <location>
        <begin position="1"/>
        <end position="22"/>
    </location>
</feature>
<accession>A0AAN9G5I8</accession>